<protein>
    <submittedName>
        <fullName evidence="1">Uncharacterized protein</fullName>
    </submittedName>
</protein>
<reference evidence="1 2" key="1">
    <citation type="submission" date="2023-07" db="EMBL/GenBank/DDBJ databases">
        <title>Protaetiibacter sp. nov WY-16 isolated from soil.</title>
        <authorList>
            <person name="Liu B."/>
            <person name="Wan Y."/>
        </authorList>
    </citation>
    <scope>NUCLEOTIDE SEQUENCE [LARGE SCALE GENOMIC DNA]</scope>
    <source>
        <strain evidence="1 2">WY-16</strain>
    </source>
</reference>
<name>A0ABT9BMB6_9MICO</name>
<comment type="caution">
    <text evidence="1">The sequence shown here is derived from an EMBL/GenBank/DDBJ whole genome shotgun (WGS) entry which is preliminary data.</text>
</comment>
<proteinExistence type="predicted"/>
<gene>
    <name evidence="1" type="ORF">Q5716_08005</name>
</gene>
<dbReference type="Proteomes" id="UP001241072">
    <property type="component" value="Unassembled WGS sequence"/>
</dbReference>
<evidence type="ECO:0000313" key="2">
    <source>
        <dbReference type="Proteomes" id="UP001241072"/>
    </source>
</evidence>
<evidence type="ECO:0000313" key="1">
    <source>
        <dbReference type="EMBL" id="MDO7882163.1"/>
    </source>
</evidence>
<accession>A0ABT9BMB6</accession>
<keyword evidence="2" id="KW-1185">Reference proteome</keyword>
<dbReference type="RefSeq" id="WP_305002546.1">
    <property type="nucleotide sequence ID" value="NZ_JAUQUB010000001.1"/>
</dbReference>
<organism evidence="1 2">
    <name type="scientific">Antiquaquibacter soli</name>
    <dbReference type="NCBI Taxonomy" id="3064523"/>
    <lineage>
        <taxon>Bacteria</taxon>
        <taxon>Bacillati</taxon>
        <taxon>Actinomycetota</taxon>
        <taxon>Actinomycetes</taxon>
        <taxon>Micrococcales</taxon>
        <taxon>Microbacteriaceae</taxon>
        <taxon>Antiquaquibacter</taxon>
    </lineage>
</organism>
<dbReference type="EMBL" id="JAUQUB010000001">
    <property type="protein sequence ID" value="MDO7882163.1"/>
    <property type="molecule type" value="Genomic_DNA"/>
</dbReference>
<sequence length="50" mass="5243">MTEALTAPQPVIALTPLGDPAAAACEGDFCEIPDHHTQAVINRKLDDDAV</sequence>